<dbReference type="InterPro" id="IPR018392">
    <property type="entry name" value="LysM"/>
</dbReference>
<dbReference type="Gene3D" id="3.10.350.10">
    <property type="entry name" value="LysM domain"/>
    <property type="match status" value="2"/>
</dbReference>
<organism evidence="5 7">
    <name type="scientific">Nonlabens ulvanivorans</name>
    <name type="common">Persicivirga ulvanivorans</name>
    <dbReference type="NCBI Taxonomy" id="906888"/>
    <lineage>
        <taxon>Bacteria</taxon>
        <taxon>Pseudomonadati</taxon>
        <taxon>Bacteroidota</taxon>
        <taxon>Flavobacteriia</taxon>
        <taxon>Flavobacteriales</taxon>
        <taxon>Flavobacteriaceae</taxon>
        <taxon>Nonlabens</taxon>
    </lineage>
</organism>
<dbReference type="EMBL" id="BBNT01000001">
    <property type="protein sequence ID" value="GAL73950.1"/>
    <property type="molecule type" value="Genomic_DNA"/>
</dbReference>
<dbReference type="InterPro" id="IPR036779">
    <property type="entry name" value="LysM_dom_sf"/>
</dbReference>
<dbReference type="AlphaFoldDB" id="A0A084JU01"/>
<evidence type="ECO:0000313" key="5">
    <source>
        <dbReference type="EMBL" id="KEZ92435.1"/>
    </source>
</evidence>
<dbReference type="Proteomes" id="UP000239997">
    <property type="component" value="Unassembled WGS sequence"/>
</dbReference>
<dbReference type="SUPFAM" id="SSF53955">
    <property type="entry name" value="Lysozyme-like"/>
    <property type="match status" value="1"/>
</dbReference>
<keyword evidence="9" id="KW-1185">Reference proteome</keyword>
<dbReference type="Pfam" id="PF01476">
    <property type="entry name" value="LysM"/>
    <property type="match status" value="2"/>
</dbReference>
<evidence type="ECO:0000313" key="4">
    <source>
        <dbReference type="EMBL" id="GAL73950.1"/>
    </source>
</evidence>
<dbReference type="PANTHER" id="PTHR33734:SF22">
    <property type="entry name" value="MEMBRANE-BOUND LYTIC MUREIN TRANSGLYCOSYLASE D"/>
    <property type="match status" value="1"/>
</dbReference>
<dbReference type="CDD" id="cd16894">
    <property type="entry name" value="MltD-like"/>
    <property type="match status" value="1"/>
</dbReference>
<dbReference type="Proteomes" id="UP000028531">
    <property type="component" value="Unassembled WGS sequence"/>
</dbReference>
<reference evidence="6 9" key="3">
    <citation type="submission" date="2018-03" db="EMBL/GenBank/DDBJ databases">
        <title>Genomic Encyclopedia of Archaeal and Bacterial Type Strains, Phase II (KMG-II): from individual species to whole genera.</title>
        <authorList>
            <person name="Goeker M."/>
        </authorList>
    </citation>
    <scope>NUCLEOTIDE SEQUENCE [LARGE SCALE GENOMIC DNA]</scope>
    <source>
        <strain evidence="6 9">DSM 22727</strain>
    </source>
</reference>
<dbReference type="OrthoDB" id="9815002at2"/>
<feature type="chain" id="PRO_5010405033" evidence="2">
    <location>
        <begin position="18"/>
        <end position="525"/>
    </location>
</feature>
<dbReference type="InterPro" id="IPR023346">
    <property type="entry name" value="Lysozyme-like_dom_sf"/>
</dbReference>
<protein>
    <submittedName>
        <fullName evidence="4 5">Murein transglycosylase</fullName>
    </submittedName>
</protein>
<evidence type="ECO:0000313" key="6">
    <source>
        <dbReference type="EMBL" id="PRX15271.1"/>
    </source>
</evidence>
<evidence type="ECO:0000256" key="2">
    <source>
        <dbReference type="SAM" id="SignalP"/>
    </source>
</evidence>
<proteinExistence type="inferred from homology"/>
<dbReference type="GO" id="GO:0016020">
    <property type="term" value="C:membrane"/>
    <property type="evidence" value="ECO:0007669"/>
    <property type="project" value="InterPro"/>
</dbReference>
<dbReference type="CDD" id="cd00118">
    <property type="entry name" value="LysM"/>
    <property type="match status" value="2"/>
</dbReference>
<comment type="caution">
    <text evidence="5">The sequence shown here is derived from an EMBL/GenBank/DDBJ whole genome shotgun (WGS) entry which is preliminary data.</text>
</comment>
<dbReference type="PROSITE" id="PS00922">
    <property type="entry name" value="TRANSGLYCOSYLASE"/>
    <property type="match status" value="1"/>
</dbReference>
<dbReference type="Gene3D" id="1.10.530.10">
    <property type="match status" value="1"/>
</dbReference>
<dbReference type="GeneID" id="90594559"/>
<evidence type="ECO:0000313" key="8">
    <source>
        <dbReference type="Proteomes" id="UP000029647"/>
    </source>
</evidence>
<dbReference type="GO" id="GO:0000270">
    <property type="term" value="P:peptidoglycan metabolic process"/>
    <property type="evidence" value="ECO:0007669"/>
    <property type="project" value="InterPro"/>
</dbReference>
<comment type="similarity">
    <text evidence="1">Belongs to the transglycosylase Slt family.</text>
</comment>
<dbReference type="SMART" id="SM00257">
    <property type="entry name" value="LysM"/>
    <property type="match status" value="2"/>
</dbReference>
<evidence type="ECO:0000259" key="3">
    <source>
        <dbReference type="PROSITE" id="PS51782"/>
    </source>
</evidence>
<accession>A0A084JU01</accession>
<sequence length="525" mass="60196">MYKFFLFFFALSMVTMAQVSPDSTTTTGRIITYEEFKKNQEKEQQITTVTDSIKPTIEVVTDTTSMVNIPVITIATAAINEYPEVDKFDENLLKELYNNDMYDYMYDEVIQMDYSEAVMKTLPTDTLKARLKRINETTPFQIDYNPVLEQLINKKLSHQRIYMERLMTLSDYYFPLFEEMLDKYDIPLEMKYLAVVESALDPRAKSRVGATGLWQFMFATGRDFDLEVNSYVDERMDPIKSTEAACKFLKSLYNIYGDWDLALAAYNSGPGNVNKAIRRSGGYKNYWNLRPYLPRETAGYVPAFQAMVYLYTYASEHGFQPAQTAYKTIATDTIRVKKMISLEHVAQFTDEDIETIQFHNPSYKLDIIPAVSGRNYYLRLPVRAAGKFVSSEDAVYAFAKAELDKKEKPLPELVKAESRVVYRVKNGDYLGKIANKYGVKVSQLKRWNSLRSNNLKIGQRLYIHPRKPITSGSTSSKKAPGSYKVKSGDSLWKIANTYGITIAQIRKLNPGKTEDLQPGTTLKLK</sequence>
<dbReference type="RefSeq" id="WP_036583246.1">
    <property type="nucleotide sequence ID" value="NZ_CP136694.1"/>
</dbReference>
<feature type="signal peptide" evidence="2">
    <location>
        <begin position="1"/>
        <end position="17"/>
    </location>
</feature>
<dbReference type="Proteomes" id="UP000029647">
    <property type="component" value="Unassembled WGS sequence"/>
</dbReference>
<reference evidence="5 7" key="2">
    <citation type="submission" date="2014-07" db="EMBL/GenBank/DDBJ databases">
        <title>Draft genome sequence of Nonlabens ulvanivorans, an ulvan degrading bacterium.</title>
        <authorList>
            <person name="Kopel M."/>
            <person name="Helbert W."/>
            <person name="Henrissat B."/>
            <person name="Doniger T."/>
            <person name="Banin E."/>
        </authorList>
    </citation>
    <scope>NUCLEOTIDE SEQUENCE [LARGE SCALE GENOMIC DNA]</scope>
    <source>
        <strain evidence="5 7">PLR</strain>
    </source>
</reference>
<keyword evidence="2" id="KW-0732">Signal</keyword>
<evidence type="ECO:0000313" key="7">
    <source>
        <dbReference type="Proteomes" id="UP000028531"/>
    </source>
</evidence>
<dbReference type="InterPro" id="IPR008258">
    <property type="entry name" value="Transglycosylase_SLT_dom_1"/>
</dbReference>
<dbReference type="PANTHER" id="PTHR33734">
    <property type="entry name" value="LYSM DOMAIN-CONTAINING GPI-ANCHORED PROTEIN 2"/>
    <property type="match status" value="1"/>
</dbReference>
<feature type="domain" description="LysM" evidence="3">
    <location>
        <begin position="420"/>
        <end position="463"/>
    </location>
</feature>
<dbReference type="EMBL" id="PVNA01000001">
    <property type="protein sequence ID" value="PRX15271.1"/>
    <property type="molecule type" value="Genomic_DNA"/>
</dbReference>
<feature type="domain" description="LysM" evidence="3">
    <location>
        <begin position="481"/>
        <end position="524"/>
    </location>
</feature>
<gene>
    <name evidence="5" type="ORF">IL45_09795</name>
    <name evidence="4" type="ORF">JCM19275_2797</name>
    <name evidence="6" type="ORF">LY02_00486</name>
</gene>
<reference evidence="4 8" key="1">
    <citation type="journal article" date="2014" name="Genome Announc.">
        <title>Draft Genome Sequences of Marine Flavobacterium Nonlabens Strains NR17, NR24, NR27, NR32, NR33, and Ara13.</title>
        <authorList>
            <person name="Nakanishi M."/>
            <person name="Meirelles P."/>
            <person name="Suzuki R."/>
            <person name="Takatani N."/>
            <person name="Mino S."/>
            <person name="Suda W."/>
            <person name="Oshima K."/>
            <person name="Hattori M."/>
            <person name="Ohkuma M."/>
            <person name="Hosokawa M."/>
            <person name="Miyashita K."/>
            <person name="Thompson F.L."/>
            <person name="Niwa A."/>
            <person name="Sawabe T."/>
            <person name="Sawabe T."/>
        </authorList>
    </citation>
    <scope>NUCLEOTIDE SEQUENCE [LARGE SCALE GENOMIC DNA]</scope>
    <source>
        <strain evidence="4">JCM 19275</strain>
        <strain evidence="8">JCM19275</strain>
    </source>
</reference>
<dbReference type="InterPro" id="IPR000189">
    <property type="entry name" value="Transglyc_AS"/>
</dbReference>
<evidence type="ECO:0000313" key="9">
    <source>
        <dbReference type="Proteomes" id="UP000239997"/>
    </source>
</evidence>
<name>A0A084JU01_NONUL</name>
<dbReference type="Pfam" id="PF01464">
    <property type="entry name" value="SLT"/>
    <property type="match status" value="1"/>
</dbReference>
<dbReference type="SUPFAM" id="SSF54106">
    <property type="entry name" value="LysM domain"/>
    <property type="match status" value="2"/>
</dbReference>
<evidence type="ECO:0000256" key="1">
    <source>
        <dbReference type="ARBA" id="ARBA00007734"/>
    </source>
</evidence>
<dbReference type="GO" id="GO:0008932">
    <property type="term" value="F:lytic endotransglycosylase activity"/>
    <property type="evidence" value="ECO:0007669"/>
    <property type="project" value="TreeGrafter"/>
</dbReference>
<dbReference type="EMBL" id="JPJI01000032">
    <property type="protein sequence ID" value="KEZ92435.1"/>
    <property type="molecule type" value="Genomic_DNA"/>
</dbReference>
<dbReference type="PROSITE" id="PS51782">
    <property type="entry name" value="LYSM"/>
    <property type="match status" value="2"/>
</dbReference>